<feature type="compositionally biased region" description="Polar residues" evidence="1">
    <location>
        <begin position="408"/>
        <end position="423"/>
    </location>
</feature>
<reference evidence="3 4" key="1">
    <citation type="journal article" date="2019" name="Environ. Microbiol.">
        <title>Species interactions and distinct microbial communities in high Arctic permafrost affected cryosols are associated with the CH4 and CO2 gas fluxes.</title>
        <authorList>
            <person name="Altshuler I."/>
            <person name="Hamel J."/>
            <person name="Turney S."/>
            <person name="Magnuson E."/>
            <person name="Levesque R."/>
            <person name="Greer C."/>
            <person name="Whyte L.G."/>
        </authorList>
    </citation>
    <scope>NUCLEOTIDE SEQUENCE [LARGE SCALE GENOMIC DNA]</scope>
    <source>
        <strain evidence="3 4">E6.1</strain>
    </source>
</reference>
<protein>
    <submittedName>
        <fullName evidence="3">Heavy-metal-associated domain-containing protein</fullName>
    </submittedName>
</protein>
<keyword evidence="4" id="KW-1185">Reference proteome</keyword>
<accession>A0A502FXJ9</accession>
<evidence type="ECO:0000256" key="1">
    <source>
        <dbReference type="SAM" id="MobiDB-lite"/>
    </source>
</evidence>
<dbReference type="EMBL" id="RCZC01000002">
    <property type="protein sequence ID" value="TPG53982.1"/>
    <property type="molecule type" value="Genomic_DNA"/>
</dbReference>
<organism evidence="3 4">
    <name type="scientific">Sphingomonas glacialis</name>
    <dbReference type="NCBI Taxonomy" id="658225"/>
    <lineage>
        <taxon>Bacteria</taxon>
        <taxon>Pseudomonadati</taxon>
        <taxon>Pseudomonadota</taxon>
        <taxon>Alphaproteobacteria</taxon>
        <taxon>Sphingomonadales</taxon>
        <taxon>Sphingomonadaceae</taxon>
        <taxon>Sphingomonas</taxon>
    </lineage>
</organism>
<dbReference type="RefSeq" id="WP_140848673.1">
    <property type="nucleotide sequence ID" value="NZ_RCZC01000002.1"/>
</dbReference>
<sequence length="423" mass="43966">MTIRRLSTPLKFAAALALTATGGLVLAQVDDPDQGVAPADSSGSYEVSGIQVDVTGKSAEAARYAGWRIAQRKGWDMLSRRMGSSGGTLPDGTLDAMVSGIVVENEQIGPNRYVAKLGVLFSRARAGSILGVSAEASRSSPMLVIPIEVSGGVATGLEQKTSWQEAWSRYRTGNSLVDYVRPTGTGADALLLNLGQTERPGRGWWRVVLDQYGATDVLVPKVTLRREWPGGPIIGVFEARHGPDNRIVTQFTLRVDRADALPVLLDAGVKRIDDAYQTALRGGGLSGDSGLAYVAPVGMPTPTATPTEVVPIDLGIDGLPGPNAAKTSVAITIQADTPNAGSVTATESALQAIPGVRSAITTSLAIGGISVLRIAYDADPAVLRAALEARGWSVNASGSTFRIRRSSAAGQGSQPTPTDSPTG</sequence>
<evidence type="ECO:0000313" key="4">
    <source>
        <dbReference type="Proteomes" id="UP000319931"/>
    </source>
</evidence>
<comment type="caution">
    <text evidence="3">The sequence shown here is derived from an EMBL/GenBank/DDBJ whole genome shotgun (WGS) entry which is preliminary data.</text>
</comment>
<keyword evidence="2" id="KW-0732">Signal</keyword>
<feature type="chain" id="PRO_5021419063" evidence="2">
    <location>
        <begin position="28"/>
        <end position="423"/>
    </location>
</feature>
<dbReference type="AlphaFoldDB" id="A0A502FXJ9"/>
<proteinExistence type="predicted"/>
<name>A0A502FXJ9_9SPHN</name>
<gene>
    <name evidence="3" type="ORF">EAH76_04540</name>
</gene>
<dbReference type="Proteomes" id="UP000319931">
    <property type="component" value="Unassembled WGS sequence"/>
</dbReference>
<evidence type="ECO:0000256" key="2">
    <source>
        <dbReference type="SAM" id="SignalP"/>
    </source>
</evidence>
<feature type="region of interest" description="Disordered" evidence="1">
    <location>
        <begin position="403"/>
        <end position="423"/>
    </location>
</feature>
<dbReference type="OrthoDB" id="7420165at2"/>
<feature type="signal peptide" evidence="2">
    <location>
        <begin position="1"/>
        <end position="27"/>
    </location>
</feature>
<evidence type="ECO:0000313" key="3">
    <source>
        <dbReference type="EMBL" id="TPG53982.1"/>
    </source>
</evidence>